<dbReference type="RefSeq" id="WP_284240601.1">
    <property type="nucleotide sequence ID" value="NZ_BSSQ01000016.1"/>
</dbReference>
<keyword evidence="6" id="KW-1185">Reference proteome</keyword>
<evidence type="ECO:0000313" key="6">
    <source>
        <dbReference type="Proteomes" id="UP001157114"/>
    </source>
</evidence>
<comment type="catalytic activity">
    <reaction evidence="4">
        <text>a 2-deoxystreptamine antibiotic + acetyl-CoA = an N(3)-acetyl-2-deoxystreptamine antibiotic + CoA + H(+)</text>
        <dbReference type="Rhea" id="RHEA:12665"/>
        <dbReference type="ChEBI" id="CHEBI:15378"/>
        <dbReference type="ChEBI" id="CHEBI:57287"/>
        <dbReference type="ChEBI" id="CHEBI:57288"/>
        <dbReference type="ChEBI" id="CHEBI:57921"/>
        <dbReference type="ChEBI" id="CHEBI:77452"/>
        <dbReference type="EC" id="2.3.1.81"/>
    </reaction>
</comment>
<dbReference type="PANTHER" id="PTHR11104">
    <property type="entry name" value="AMINOGLYCOSIDE N3-ACETYLTRANSFERASE"/>
    <property type="match status" value="1"/>
</dbReference>
<evidence type="ECO:0000256" key="2">
    <source>
        <dbReference type="ARBA" id="ARBA00022679"/>
    </source>
</evidence>
<dbReference type="InterPro" id="IPR003679">
    <property type="entry name" value="Amioglycoside_AcTrfase"/>
</dbReference>
<keyword evidence="2 4" id="KW-0808">Transferase</keyword>
<comment type="caution">
    <text evidence="5">The sequence shown here is derived from an EMBL/GenBank/DDBJ whole genome shotgun (WGS) entry which is preliminary data.</text>
</comment>
<dbReference type="EMBL" id="BSSQ01000016">
    <property type="protein sequence ID" value="GLX69826.1"/>
    <property type="molecule type" value="Genomic_DNA"/>
</dbReference>
<dbReference type="EC" id="2.3.1.-" evidence="4"/>
<keyword evidence="3 4" id="KW-0012">Acyltransferase</keyword>
<dbReference type="PANTHER" id="PTHR11104:SF0">
    <property type="entry name" value="SPBETA PROPHAGE-DERIVED AMINOGLYCOSIDE N(3')-ACETYLTRANSFERASE-LIKE PROTEIN YOKD"/>
    <property type="match status" value="1"/>
</dbReference>
<proteinExistence type="inferred from homology"/>
<dbReference type="Proteomes" id="UP001157114">
    <property type="component" value="Unassembled WGS sequence"/>
</dbReference>
<gene>
    <name evidence="5" type="primary">yokD</name>
    <name evidence="5" type="ORF">MU1_41720</name>
</gene>
<comment type="similarity">
    <text evidence="1 4">Belongs to the antibiotic N-acetyltransferase family.</text>
</comment>
<evidence type="ECO:0000256" key="3">
    <source>
        <dbReference type="ARBA" id="ARBA00023315"/>
    </source>
</evidence>
<dbReference type="SUPFAM" id="SSF110710">
    <property type="entry name" value="TTHA0583/YokD-like"/>
    <property type="match status" value="1"/>
</dbReference>
<evidence type="ECO:0000256" key="1">
    <source>
        <dbReference type="ARBA" id="ARBA00006383"/>
    </source>
</evidence>
<protein>
    <recommendedName>
        <fullName evidence="4">Aminoglycoside N(3)-acetyltransferase</fullName>
        <ecNumber evidence="4">2.3.1.-</ecNumber>
    </recommendedName>
</protein>
<organism evidence="5 6">
    <name type="scientific">Paenibacillus glycanilyticus</name>
    <dbReference type="NCBI Taxonomy" id="126569"/>
    <lineage>
        <taxon>Bacteria</taxon>
        <taxon>Bacillati</taxon>
        <taxon>Bacillota</taxon>
        <taxon>Bacilli</taxon>
        <taxon>Bacillales</taxon>
        <taxon>Paenibacillaceae</taxon>
        <taxon>Paenibacillus</taxon>
    </lineage>
</organism>
<dbReference type="InterPro" id="IPR028345">
    <property type="entry name" value="Antibiotic_NAT-like"/>
</dbReference>
<evidence type="ECO:0000256" key="4">
    <source>
        <dbReference type="RuleBase" id="RU365031"/>
    </source>
</evidence>
<dbReference type="Pfam" id="PF02522">
    <property type="entry name" value="Antibiotic_NAT"/>
    <property type="match status" value="1"/>
</dbReference>
<keyword evidence="4" id="KW-0046">Antibiotic resistance</keyword>
<evidence type="ECO:0000313" key="5">
    <source>
        <dbReference type="EMBL" id="GLX69826.1"/>
    </source>
</evidence>
<sequence>MSEHDIIQQSRLPVTVSGMLHDLRQLGIREGDHLIVHSSLSSLGWVCGGPQAVVQSLLQAVGAEGTLIMPAQSGDWSDPAEWAHPPVPQEWIELIYKEMPAFDPAVTPTRGMGRIAELFRTYPGTVRSNHPQVSFCANGKYAEYIVAGHPLTPQFGEASPLGKLYAAGAKVLLLGVGFDSCTSLHLAETRFDRMPTKRMGTAMLVDGERSWQWFTDYEYDSGDFAELGVQLENRVRRGTVGQAECALLDMRAAVDFAVTWLPEHRQG</sequence>
<name>A0ABQ6GFU0_9BACL</name>
<reference evidence="5 6" key="1">
    <citation type="submission" date="2023-03" db="EMBL/GenBank/DDBJ databases">
        <title>Draft genome sequence of the bacteria which degrade cell wall of Tricholomamatutake.</title>
        <authorList>
            <person name="Konishi Y."/>
            <person name="Fukuta Y."/>
            <person name="Shirasaka N."/>
        </authorList>
    </citation>
    <scope>NUCLEOTIDE SEQUENCE [LARGE SCALE GENOMIC DNA]</scope>
    <source>
        <strain evidence="6">mu1</strain>
    </source>
</reference>
<accession>A0ABQ6GFU0</accession>